<evidence type="ECO:0000256" key="2">
    <source>
        <dbReference type="RuleBase" id="RU362044"/>
    </source>
</evidence>
<feature type="transmembrane region" description="Helical" evidence="2">
    <location>
        <begin position="205"/>
        <end position="229"/>
    </location>
</feature>
<reference evidence="4 5" key="1">
    <citation type="submission" date="2017-03" db="EMBL/GenBank/DDBJ databases">
        <authorList>
            <person name="Afonso C.L."/>
            <person name="Miller P.J."/>
            <person name="Scott M.A."/>
            <person name="Spackman E."/>
            <person name="Goraichik I."/>
            <person name="Dimitrov K.M."/>
            <person name="Suarez D.L."/>
            <person name="Swayne D.E."/>
        </authorList>
    </citation>
    <scope>NUCLEOTIDE SEQUENCE [LARGE SCALE GENOMIC DNA]</scope>
    <source>
        <strain evidence="4 5">CECT 7691</strain>
    </source>
</reference>
<dbReference type="PROSITE" id="PS50801">
    <property type="entry name" value="STAS"/>
    <property type="match status" value="1"/>
</dbReference>
<keyword evidence="2" id="KW-0812">Transmembrane</keyword>
<evidence type="ECO:0000259" key="3">
    <source>
        <dbReference type="PROSITE" id="PS50801"/>
    </source>
</evidence>
<evidence type="ECO:0000313" key="4">
    <source>
        <dbReference type="EMBL" id="SLN37568.1"/>
    </source>
</evidence>
<dbReference type="InterPro" id="IPR003453">
    <property type="entry name" value="ABC_MlaE_roteobac"/>
</dbReference>
<keyword evidence="2" id="KW-1133">Transmembrane helix</keyword>
<dbReference type="GO" id="GO:0043190">
    <property type="term" value="C:ATP-binding cassette (ABC) transporter complex"/>
    <property type="evidence" value="ECO:0007669"/>
    <property type="project" value="InterPro"/>
</dbReference>
<feature type="transmembrane region" description="Helical" evidence="2">
    <location>
        <begin position="175"/>
        <end position="193"/>
    </location>
</feature>
<dbReference type="SUPFAM" id="SSF52091">
    <property type="entry name" value="SpoIIaa-like"/>
    <property type="match status" value="1"/>
</dbReference>
<feature type="transmembrane region" description="Helical" evidence="2">
    <location>
        <begin position="316"/>
        <end position="338"/>
    </location>
</feature>
<proteinExistence type="inferred from homology"/>
<dbReference type="InterPro" id="IPR058548">
    <property type="entry name" value="MlaB-like_STAS"/>
</dbReference>
<dbReference type="PANTHER" id="PTHR30188:SF3">
    <property type="entry name" value="ABC TRANSPORTER PERMEASE"/>
    <property type="match status" value="1"/>
</dbReference>
<dbReference type="Proteomes" id="UP000193200">
    <property type="component" value="Unassembled WGS sequence"/>
</dbReference>
<feature type="transmembrane region" description="Helical" evidence="2">
    <location>
        <begin position="268"/>
        <end position="296"/>
    </location>
</feature>
<organism evidence="4 5">
    <name type="scientific">Oceanibacterium hippocampi</name>
    <dbReference type="NCBI Taxonomy" id="745714"/>
    <lineage>
        <taxon>Bacteria</taxon>
        <taxon>Pseudomonadati</taxon>
        <taxon>Pseudomonadota</taxon>
        <taxon>Alphaproteobacteria</taxon>
        <taxon>Sneathiellales</taxon>
        <taxon>Sneathiellaceae</taxon>
        <taxon>Oceanibacterium</taxon>
    </lineage>
</organism>
<dbReference type="InterPro" id="IPR030802">
    <property type="entry name" value="Permease_MalE"/>
</dbReference>
<dbReference type="RefSeq" id="WP_176244959.1">
    <property type="nucleotide sequence ID" value="NZ_FWFR01000001.1"/>
</dbReference>
<gene>
    <name evidence="4" type="primary">mlaE_1</name>
    <name evidence="4" type="ORF">OCH7691_01543</name>
</gene>
<feature type="transmembrane region" description="Helical" evidence="2">
    <location>
        <begin position="358"/>
        <end position="379"/>
    </location>
</feature>
<feature type="transmembrane region" description="Helical" evidence="2">
    <location>
        <begin position="138"/>
        <end position="154"/>
    </location>
</feature>
<comment type="subcellular location">
    <subcellularLocation>
        <location evidence="2">Cell inner membrane</location>
        <topology evidence="2">Multi-pass membrane protein</topology>
    </subcellularLocation>
</comment>
<accession>A0A1Y5SE50</accession>
<comment type="function">
    <text evidence="1">Could be part of an ABC transporter complex.</text>
</comment>
<dbReference type="EMBL" id="FWFR01000001">
    <property type="protein sequence ID" value="SLN37568.1"/>
    <property type="molecule type" value="Genomic_DNA"/>
</dbReference>
<feature type="domain" description="STAS" evidence="3">
    <location>
        <begin position="23"/>
        <end position="95"/>
    </location>
</feature>
<dbReference type="InterPro" id="IPR002645">
    <property type="entry name" value="STAS_dom"/>
</dbReference>
<keyword evidence="2" id="KW-0997">Cell inner membrane</keyword>
<keyword evidence="5" id="KW-1185">Reference proteome</keyword>
<dbReference type="Pfam" id="PF02405">
    <property type="entry name" value="MlaE"/>
    <property type="match status" value="1"/>
</dbReference>
<evidence type="ECO:0000313" key="5">
    <source>
        <dbReference type="Proteomes" id="UP000193200"/>
    </source>
</evidence>
<dbReference type="AlphaFoldDB" id="A0A1Y5SE50"/>
<dbReference type="PANTHER" id="PTHR30188">
    <property type="entry name" value="ABC TRANSPORTER PERMEASE PROTEIN-RELATED"/>
    <property type="match status" value="1"/>
</dbReference>
<comment type="similarity">
    <text evidence="2">Belongs to the MlaE permease family.</text>
</comment>
<keyword evidence="2" id="KW-0472">Membrane</keyword>
<name>A0A1Y5SE50_9PROT</name>
<evidence type="ECO:0000256" key="1">
    <source>
        <dbReference type="ARBA" id="ARBA00003787"/>
    </source>
</evidence>
<dbReference type="InterPro" id="IPR036513">
    <property type="entry name" value="STAS_dom_sf"/>
</dbReference>
<protein>
    <submittedName>
        <fullName evidence="4">Putative phospholipid ABC transporter permease protein MlaE</fullName>
    </submittedName>
</protein>
<dbReference type="InParanoid" id="A0A1Y5SE50"/>
<dbReference type="NCBIfam" id="TIGR00056">
    <property type="entry name" value="MlaE family lipid ABC transporter permease subunit"/>
    <property type="match status" value="1"/>
</dbReference>
<dbReference type="Pfam" id="PF13466">
    <property type="entry name" value="STAS_2"/>
    <property type="match status" value="1"/>
</dbReference>
<dbReference type="GO" id="GO:0005548">
    <property type="term" value="F:phospholipid transporter activity"/>
    <property type="evidence" value="ECO:0007669"/>
    <property type="project" value="TreeGrafter"/>
</dbReference>
<keyword evidence="2" id="KW-1003">Cell membrane</keyword>
<sequence length="381" mass="41216">MSRENVSPAGWIEWRDGAAGGSVVLGGPWTIRQAGAIERLLDRFTPPVAERVEVDLTALEALDTAGAWLVYRTCKRLGADGREVVVTGAREEHDILLREVAGNDNPCEIEPPTENVVVRLLAEVGRETVRLGHETRNLLGFFGIVMSTVGRALVNPRRLRFTSLVYHMEQSGLNALPIIGLISFLIGVVLAYQGATQLRRFGADVFVVDLIGVSILREIGILLTAIVIAGRSGSAFTAQIGAMKVNEEVDAMRTLGLDPVEVLVVPRVLALMITLPLLGFFADIMGLMGGALMAWASLDIQPSLYLERLQQSVTFWTFWTGMIKAPFFAATIAMIGCFEGFQVSGSAESVGRLTTRAVVEAIFLVIIIDAGFSIFFAVVGV</sequence>